<accession>A0AA88JG82</accession>
<gene>
    <name evidence="2" type="ORF">TIFTF001_053309</name>
</gene>
<protein>
    <submittedName>
        <fullName evidence="2">Uncharacterized protein</fullName>
    </submittedName>
</protein>
<keyword evidence="3" id="KW-1185">Reference proteome</keyword>
<evidence type="ECO:0000313" key="3">
    <source>
        <dbReference type="Proteomes" id="UP001187192"/>
    </source>
</evidence>
<dbReference type="Proteomes" id="UP001187192">
    <property type="component" value="Unassembled WGS sequence"/>
</dbReference>
<evidence type="ECO:0000313" key="2">
    <source>
        <dbReference type="EMBL" id="GMN70851.1"/>
    </source>
</evidence>
<feature type="compositionally biased region" description="Polar residues" evidence="1">
    <location>
        <begin position="114"/>
        <end position="124"/>
    </location>
</feature>
<feature type="region of interest" description="Disordered" evidence="1">
    <location>
        <begin position="80"/>
        <end position="124"/>
    </location>
</feature>
<organism evidence="2 3">
    <name type="scientific">Ficus carica</name>
    <name type="common">Common fig</name>
    <dbReference type="NCBI Taxonomy" id="3494"/>
    <lineage>
        <taxon>Eukaryota</taxon>
        <taxon>Viridiplantae</taxon>
        <taxon>Streptophyta</taxon>
        <taxon>Embryophyta</taxon>
        <taxon>Tracheophyta</taxon>
        <taxon>Spermatophyta</taxon>
        <taxon>Magnoliopsida</taxon>
        <taxon>eudicotyledons</taxon>
        <taxon>Gunneridae</taxon>
        <taxon>Pentapetalae</taxon>
        <taxon>rosids</taxon>
        <taxon>fabids</taxon>
        <taxon>Rosales</taxon>
        <taxon>Moraceae</taxon>
        <taxon>Ficeae</taxon>
        <taxon>Ficus</taxon>
    </lineage>
</organism>
<evidence type="ECO:0000256" key="1">
    <source>
        <dbReference type="SAM" id="MobiDB-lite"/>
    </source>
</evidence>
<comment type="caution">
    <text evidence="2">The sequence shown here is derived from an EMBL/GenBank/DDBJ whole genome shotgun (WGS) entry which is preliminary data.</text>
</comment>
<name>A0AA88JG82_FICCA</name>
<dbReference type="AlphaFoldDB" id="A0AA88JG82"/>
<feature type="compositionally biased region" description="Polar residues" evidence="1">
    <location>
        <begin position="83"/>
        <end position="95"/>
    </location>
</feature>
<sequence length="124" mass="13810">MRTPGVPLMIGIGMRAGTSKIKEIQAKKKLHFRAKLVMEELVKNTTSYKCYGNTGLQPTDRPAGHVTEVAEETFRQAFAEISNVDQTKSQTTSENTWRRNIPGESKSDDEKYQKGSTSQSTNGK</sequence>
<proteinExistence type="predicted"/>
<reference evidence="2" key="1">
    <citation type="submission" date="2023-07" db="EMBL/GenBank/DDBJ databases">
        <title>draft genome sequence of fig (Ficus carica).</title>
        <authorList>
            <person name="Takahashi T."/>
            <person name="Nishimura K."/>
        </authorList>
    </citation>
    <scope>NUCLEOTIDE SEQUENCE</scope>
</reference>
<dbReference type="EMBL" id="BTGU01012468">
    <property type="protein sequence ID" value="GMN70851.1"/>
    <property type="molecule type" value="Genomic_DNA"/>
</dbReference>